<organism evidence="2 3">
    <name type="scientific">Schizothecium vesticola</name>
    <dbReference type="NCBI Taxonomy" id="314040"/>
    <lineage>
        <taxon>Eukaryota</taxon>
        <taxon>Fungi</taxon>
        <taxon>Dikarya</taxon>
        <taxon>Ascomycota</taxon>
        <taxon>Pezizomycotina</taxon>
        <taxon>Sordariomycetes</taxon>
        <taxon>Sordariomycetidae</taxon>
        <taxon>Sordariales</taxon>
        <taxon>Schizotheciaceae</taxon>
        <taxon>Schizothecium</taxon>
    </lineage>
</organism>
<evidence type="ECO:0000256" key="1">
    <source>
        <dbReference type="SAM" id="MobiDB-lite"/>
    </source>
</evidence>
<reference evidence="2" key="1">
    <citation type="submission" date="2023-06" db="EMBL/GenBank/DDBJ databases">
        <title>Genome-scale phylogeny and comparative genomics of the fungal order Sordariales.</title>
        <authorList>
            <consortium name="Lawrence Berkeley National Laboratory"/>
            <person name="Hensen N."/>
            <person name="Bonometti L."/>
            <person name="Westerberg I."/>
            <person name="Brannstrom I.O."/>
            <person name="Guillou S."/>
            <person name="Cros-Aarteil S."/>
            <person name="Calhoun S."/>
            <person name="Haridas S."/>
            <person name="Kuo A."/>
            <person name="Mondo S."/>
            <person name="Pangilinan J."/>
            <person name="Riley R."/>
            <person name="LaButti K."/>
            <person name="Andreopoulos B."/>
            <person name="Lipzen A."/>
            <person name="Chen C."/>
            <person name="Yanf M."/>
            <person name="Daum C."/>
            <person name="Ng V."/>
            <person name="Clum A."/>
            <person name="Steindorff A."/>
            <person name="Ohm R."/>
            <person name="Martin F."/>
            <person name="Silar P."/>
            <person name="Natvig D."/>
            <person name="Lalanne C."/>
            <person name="Gautier V."/>
            <person name="Ament-velasquez S.L."/>
            <person name="Kruys A."/>
            <person name="Hutchinson M.I."/>
            <person name="Powell A.J."/>
            <person name="Barry K."/>
            <person name="Miller A.N."/>
            <person name="Grigoriev I.V."/>
            <person name="Debuchy R."/>
            <person name="Gladieux P."/>
            <person name="Thoren M.H."/>
            <person name="Johannesson H."/>
        </authorList>
    </citation>
    <scope>NUCLEOTIDE SEQUENCE</scope>
    <source>
        <strain evidence="2">SMH3187-1</strain>
    </source>
</reference>
<dbReference type="AlphaFoldDB" id="A0AA40EIU7"/>
<accession>A0AA40EIU7</accession>
<dbReference type="Proteomes" id="UP001172155">
    <property type="component" value="Unassembled WGS sequence"/>
</dbReference>
<protein>
    <submittedName>
        <fullName evidence="2">Uncharacterized protein</fullName>
    </submittedName>
</protein>
<evidence type="ECO:0000313" key="3">
    <source>
        <dbReference type="Proteomes" id="UP001172155"/>
    </source>
</evidence>
<keyword evidence="3" id="KW-1185">Reference proteome</keyword>
<proteinExistence type="predicted"/>
<dbReference type="EMBL" id="JAUKUD010000006">
    <property type="protein sequence ID" value="KAK0739998.1"/>
    <property type="molecule type" value="Genomic_DNA"/>
</dbReference>
<comment type="caution">
    <text evidence="2">The sequence shown here is derived from an EMBL/GenBank/DDBJ whole genome shotgun (WGS) entry which is preliminary data.</text>
</comment>
<feature type="region of interest" description="Disordered" evidence="1">
    <location>
        <begin position="1"/>
        <end position="35"/>
    </location>
</feature>
<name>A0AA40EIU7_9PEZI</name>
<sequence length="69" mass="7671">MTHRLRQPIQGRRLGESTKSSSAMATDITHRRSPQLNRHALARGLHGGQQGGQACIAHCLRHHESRPQS</sequence>
<evidence type="ECO:0000313" key="2">
    <source>
        <dbReference type="EMBL" id="KAK0739998.1"/>
    </source>
</evidence>
<gene>
    <name evidence="2" type="ORF">B0T18DRAFT_417023</name>
</gene>